<dbReference type="GO" id="GO:0004519">
    <property type="term" value="F:endonuclease activity"/>
    <property type="evidence" value="ECO:0007669"/>
    <property type="project" value="UniProtKB-KW"/>
</dbReference>
<dbReference type="AlphaFoldDB" id="A0A1F6EXK0"/>
<evidence type="ECO:0000259" key="7">
    <source>
        <dbReference type="Pfam" id="PF04480"/>
    </source>
</evidence>
<dbReference type="GO" id="GO:0006298">
    <property type="term" value="P:mismatch repair"/>
    <property type="evidence" value="ECO:0007669"/>
    <property type="project" value="InterPro"/>
</dbReference>
<evidence type="ECO:0000256" key="5">
    <source>
        <dbReference type="ARBA" id="ARBA00023204"/>
    </source>
</evidence>
<evidence type="ECO:0000313" key="8">
    <source>
        <dbReference type="EMBL" id="OGG78351.1"/>
    </source>
</evidence>
<dbReference type="InterPro" id="IPR007569">
    <property type="entry name" value="DUF559"/>
</dbReference>
<keyword evidence="4" id="KW-0378">Hydrolase</keyword>
<feature type="domain" description="DUF559" evidence="7">
    <location>
        <begin position="77"/>
        <end position="120"/>
    </location>
</feature>
<dbReference type="InterPro" id="IPR011335">
    <property type="entry name" value="Restrct_endonuc-II-like"/>
</dbReference>
<dbReference type="Proteomes" id="UP000178811">
    <property type="component" value="Unassembled WGS sequence"/>
</dbReference>
<comment type="similarity">
    <text evidence="6">Belongs to the Vsr family.</text>
</comment>
<evidence type="ECO:0000256" key="3">
    <source>
        <dbReference type="ARBA" id="ARBA00022763"/>
    </source>
</evidence>
<dbReference type="GO" id="GO:0016787">
    <property type="term" value="F:hydrolase activity"/>
    <property type="evidence" value="ECO:0007669"/>
    <property type="project" value="UniProtKB-KW"/>
</dbReference>
<proteinExistence type="inferred from homology"/>
<dbReference type="NCBIfam" id="TIGR00632">
    <property type="entry name" value="vsr"/>
    <property type="match status" value="1"/>
</dbReference>
<reference evidence="8 9" key="1">
    <citation type="journal article" date="2016" name="Nat. Commun.">
        <title>Thousands of microbial genomes shed light on interconnected biogeochemical processes in an aquifer system.</title>
        <authorList>
            <person name="Anantharaman K."/>
            <person name="Brown C.T."/>
            <person name="Hug L.A."/>
            <person name="Sharon I."/>
            <person name="Castelle C.J."/>
            <person name="Probst A.J."/>
            <person name="Thomas B.C."/>
            <person name="Singh A."/>
            <person name="Wilkins M.J."/>
            <person name="Karaoz U."/>
            <person name="Brodie E.L."/>
            <person name="Williams K.H."/>
            <person name="Hubbard S.S."/>
            <person name="Banfield J.F."/>
        </authorList>
    </citation>
    <scope>NUCLEOTIDE SEQUENCE [LARGE SCALE GENOMIC DNA]</scope>
</reference>
<keyword evidence="1" id="KW-0540">Nuclease</keyword>
<keyword evidence="3" id="KW-0227">DNA damage</keyword>
<keyword evidence="2" id="KW-0255">Endonuclease</keyword>
<dbReference type="Gene3D" id="3.40.960.10">
    <property type="entry name" value="VSR Endonuclease"/>
    <property type="match status" value="1"/>
</dbReference>
<dbReference type="Pfam" id="PF04480">
    <property type="entry name" value="DUF559"/>
    <property type="match status" value="1"/>
</dbReference>
<dbReference type="InterPro" id="IPR004603">
    <property type="entry name" value="DNA_mismatch_endonuc_vsr"/>
</dbReference>
<protein>
    <recommendedName>
        <fullName evidence="7">DUF559 domain-containing protein</fullName>
    </recommendedName>
</protein>
<sequence length="121" mass="14365">MRLVKSKDTDIERALREALKKEKLRFRTNVATLPGKPDIVFSKQKLAIFMDSCFWHGCKKHCRLPSTNRSYWRNKIEKNKKRDMAVSKKLKSIGWRTIRIWEHTITKRPAQTVEKIVKALK</sequence>
<dbReference type="CDD" id="cd00221">
    <property type="entry name" value="Vsr"/>
    <property type="match status" value="1"/>
</dbReference>
<evidence type="ECO:0000256" key="4">
    <source>
        <dbReference type="ARBA" id="ARBA00022801"/>
    </source>
</evidence>
<dbReference type="SUPFAM" id="SSF52980">
    <property type="entry name" value="Restriction endonuclease-like"/>
    <property type="match status" value="1"/>
</dbReference>
<evidence type="ECO:0000256" key="1">
    <source>
        <dbReference type="ARBA" id="ARBA00022722"/>
    </source>
</evidence>
<evidence type="ECO:0000256" key="6">
    <source>
        <dbReference type="ARBA" id="ARBA00029466"/>
    </source>
</evidence>
<dbReference type="EMBL" id="MFLW01000012">
    <property type="protein sequence ID" value="OGG78351.1"/>
    <property type="molecule type" value="Genomic_DNA"/>
</dbReference>
<evidence type="ECO:0000256" key="2">
    <source>
        <dbReference type="ARBA" id="ARBA00022759"/>
    </source>
</evidence>
<dbReference type="Pfam" id="PF03852">
    <property type="entry name" value="Vsr"/>
    <property type="match status" value="1"/>
</dbReference>
<keyword evidence="5" id="KW-0234">DNA repair</keyword>
<comment type="caution">
    <text evidence="8">The sequence shown here is derived from an EMBL/GenBank/DDBJ whole genome shotgun (WGS) entry which is preliminary data.</text>
</comment>
<dbReference type="REBASE" id="412265">
    <property type="entry name" value="V.KbaRIFCORF10P"/>
</dbReference>
<evidence type="ECO:0000313" key="9">
    <source>
        <dbReference type="Proteomes" id="UP000178811"/>
    </source>
</evidence>
<gene>
    <name evidence="8" type="ORF">A3A36_00015</name>
</gene>
<name>A0A1F6EXK0_9BACT</name>
<organism evidence="8 9">
    <name type="scientific">Candidatus Kaiserbacteria bacterium RIFCSPLOWO2_01_FULL_52_12b</name>
    <dbReference type="NCBI Taxonomy" id="1798509"/>
    <lineage>
        <taxon>Bacteria</taxon>
        <taxon>Candidatus Kaiseribacteriota</taxon>
    </lineage>
</organism>
<accession>A0A1F6EXK0</accession>